<dbReference type="InterPro" id="IPR036388">
    <property type="entry name" value="WH-like_DNA-bd_sf"/>
</dbReference>
<keyword evidence="8" id="KW-1185">Reference proteome</keyword>
<proteinExistence type="predicted"/>
<evidence type="ECO:0000256" key="2">
    <source>
        <dbReference type="ARBA" id="ARBA00023125"/>
    </source>
</evidence>
<evidence type="ECO:0000313" key="9">
    <source>
        <dbReference type="Proteomes" id="UP000278036"/>
    </source>
</evidence>
<evidence type="ECO:0000256" key="3">
    <source>
        <dbReference type="ARBA" id="ARBA00023163"/>
    </source>
</evidence>
<evidence type="ECO:0000313" key="6">
    <source>
        <dbReference type="EMBL" id="RKK04887.1"/>
    </source>
</evidence>
<evidence type="ECO:0000256" key="1">
    <source>
        <dbReference type="ARBA" id="ARBA00023015"/>
    </source>
</evidence>
<dbReference type="InParanoid" id="A0A3A9JC47"/>
<dbReference type="Pfam" id="PF01614">
    <property type="entry name" value="IclR_C"/>
    <property type="match status" value="1"/>
</dbReference>
<dbReference type="InterPro" id="IPR050707">
    <property type="entry name" value="HTH_MetabolicPath_Reg"/>
</dbReference>
<dbReference type="GO" id="GO:0003700">
    <property type="term" value="F:DNA-binding transcription factor activity"/>
    <property type="evidence" value="ECO:0007669"/>
    <property type="project" value="TreeGrafter"/>
</dbReference>
<dbReference type="InterPro" id="IPR014757">
    <property type="entry name" value="Tscrpt_reg_IclR_C"/>
</dbReference>
<dbReference type="PANTHER" id="PTHR30136:SF35">
    <property type="entry name" value="HTH-TYPE TRANSCRIPTIONAL REGULATOR RV1719"/>
    <property type="match status" value="1"/>
</dbReference>
<dbReference type="AlphaFoldDB" id="A0A3A9JC47"/>
<name>A0A3A9JC47_9PROT</name>
<dbReference type="InterPro" id="IPR036390">
    <property type="entry name" value="WH_DNA-bd_sf"/>
</dbReference>
<evidence type="ECO:0000259" key="5">
    <source>
        <dbReference type="PROSITE" id="PS51078"/>
    </source>
</evidence>
<dbReference type="SUPFAM" id="SSF55781">
    <property type="entry name" value="GAF domain-like"/>
    <property type="match status" value="1"/>
</dbReference>
<dbReference type="Pfam" id="PF09339">
    <property type="entry name" value="HTH_IclR"/>
    <property type="match status" value="1"/>
</dbReference>
<comment type="caution">
    <text evidence="6">The sequence shown here is derived from an EMBL/GenBank/DDBJ whole genome shotgun (WGS) entry which is preliminary data.</text>
</comment>
<dbReference type="PROSITE" id="PS51077">
    <property type="entry name" value="HTH_ICLR"/>
    <property type="match status" value="1"/>
</dbReference>
<dbReference type="Gene3D" id="1.10.10.10">
    <property type="entry name" value="Winged helix-like DNA-binding domain superfamily/Winged helix DNA-binding domain"/>
    <property type="match status" value="1"/>
</dbReference>
<keyword evidence="1" id="KW-0805">Transcription regulation</keyword>
<reference evidence="6 9" key="1">
    <citation type="submission" date="2018-09" db="EMBL/GenBank/DDBJ databases">
        <title>Roseomonas sp. nov., isolated from feces of Tibetan antelopes in the Qinghai-Tibet plateau, China.</title>
        <authorList>
            <person name="Tian Z."/>
        </authorList>
    </citation>
    <scope>NUCLEOTIDE SEQUENCE [LARGE SCALE GENOMIC DNA]</scope>
    <source>
        <strain evidence="7 8">Z23</strain>
        <strain evidence="6 9">Z24</strain>
    </source>
</reference>
<sequence>MKRLAAEIEADSSLRTLSRASSLLRHLAGAPMRCWRLTDLATASGLHKATVHRLLGGLMAEGLAQSIPGGYTLGPQAWLIGRAAAQRFDLSSFGTPLLRRIADETGDVALLAVLTGHHAHCVAREEGDSPILPTSIRVGAVRPLGCSAHALALLSALPDAEVERAIAATAPERVGRYAPITDAYLRAGVAETRVQGYAVNQGVIVSGMTALAVAVRDAWGRPIAAISCSAISDRLLPERHPAVVTLLREEAQKLEARLHPANLETA</sequence>
<dbReference type="Proteomes" id="UP000278036">
    <property type="component" value="Unassembled WGS sequence"/>
</dbReference>
<dbReference type="GO" id="GO:0003677">
    <property type="term" value="F:DNA binding"/>
    <property type="evidence" value="ECO:0007669"/>
    <property type="project" value="UniProtKB-KW"/>
</dbReference>
<dbReference type="Gene3D" id="3.30.450.40">
    <property type="match status" value="1"/>
</dbReference>
<keyword evidence="2" id="KW-0238">DNA-binding</keyword>
<accession>A0A3A9JC47</accession>
<dbReference type="Proteomes" id="UP000274097">
    <property type="component" value="Unassembled WGS sequence"/>
</dbReference>
<feature type="domain" description="HTH iclR-type" evidence="4">
    <location>
        <begin position="14"/>
        <end position="75"/>
    </location>
</feature>
<dbReference type="EMBL" id="RFLX01000006">
    <property type="protein sequence ID" value="RMI25020.1"/>
    <property type="molecule type" value="Genomic_DNA"/>
</dbReference>
<organism evidence="6 9">
    <name type="scientific">Teichococcus wenyumeiae</name>
    <dbReference type="NCBI Taxonomy" id="2478470"/>
    <lineage>
        <taxon>Bacteria</taxon>
        <taxon>Pseudomonadati</taxon>
        <taxon>Pseudomonadota</taxon>
        <taxon>Alphaproteobacteria</taxon>
        <taxon>Acetobacterales</taxon>
        <taxon>Roseomonadaceae</taxon>
        <taxon>Roseomonas</taxon>
    </lineage>
</organism>
<evidence type="ECO:0000313" key="7">
    <source>
        <dbReference type="EMBL" id="RMI25020.1"/>
    </source>
</evidence>
<dbReference type="PROSITE" id="PS51078">
    <property type="entry name" value="ICLR_ED"/>
    <property type="match status" value="1"/>
</dbReference>
<evidence type="ECO:0000313" key="8">
    <source>
        <dbReference type="Proteomes" id="UP000274097"/>
    </source>
</evidence>
<feature type="domain" description="IclR-ED" evidence="5">
    <location>
        <begin position="76"/>
        <end position="260"/>
    </location>
</feature>
<dbReference type="InterPro" id="IPR005471">
    <property type="entry name" value="Tscrpt_reg_IclR_N"/>
</dbReference>
<dbReference type="PANTHER" id="PTHR30136">
    <property type="entry name" value="HELIX-TURN-HELIX TRANSCRIPTIONAL REGULATOR, ICLR FAMILY"/>
    <property type="match status" value="1"/>
</dbReference>
<keyword evidence="3" id="KW-0804">Transcription</keyword>
<dbReference type="EMBL" id="RAQU01000029">
    <property type="protein sequence ID" value="RKK04887.1"/>
    <property type="molecule type" value="Genomic_DNA"/>
</dbReference>
<dbReference type="SUPFAM" id="SSF46785">
    <property type="entry name" value="Winged helix' DNA-binding domain"/>
    <property type="match status" value="1"/>
</dbReference>
<protein>
    <submittedName>
        <fullName evidence="6">IclR family transcriptional regulator</fullName>
    </submittedName>
</protein>
<dbReference type="InterPro" id="IPR029016">
    <property type="entry name" value="GAF-like_dom_sf"/>
</dbReference>
<evidence type="ECO:0000259" key="4">
    <source>
        <dbReference type="PROSITE" id="PS51077"/>
    </source>
</evidence>
<gene>
    <name evidence="6" type="ORF">D6Z83_07135</name>
    <name evidence="7" type="ORF">EBE87_10375</name>
</gene>
<dbReference type="SMART" id="SM00346">
    <property type="entry name" value="HTH_ICLR"/>
    <property type="match status" value="1"/>
</dbReference>
<dbReference type="GO" id="GO:0045892">
    <property type="term" value="P:negative regulation of DNA-templated transcription"/>
    <property type="evidence" value="ECO:0007669"/>
    <property type="project" value="TreeGrafter"/>
</dbReference>